<protein>
    <submittedName>
        <fullName evidence="1">Uncharacterized protein</fullName>
    </submittedName>
</protein>
<dbReference type="AlphaFoldDB" id="A0A3N6PY57"/>
<reference evidence="1 2" key="1">
    <citation type="submission" date="2018-11" db="EMBL/GenBank/DDBJ databases">
        <title>Paraburkholderia sp. DHOA04, isolated from soil.</title>
        <authorList>
            <person name="Gao Z.-H."/>
            <person name="Qiu L.-H."/>
            <person name="Fu J.-C."/>
        </authorList>
    </citation>
    <scope>NUCLEOTIDE SEQUENCE [LARGE SCALE GENOMIC DNA]</scope>
    <source>
        <strain evidence="1 2">DHOA04</strain>
    </source>
</reference>
<comment type="caution">
    <text evidence="1">The sequence shown here is derived from an EMBL/GenBank/DDBJ whole genome shotgun (WGS) entry which is preliminary data.</text>
</comment>
<dbReference type="EMBL" id="RQIS01000011">
    <property type="protein sequence ID" value="RQH04986.1"/>
    <property type="molecule type" value="Genomic_DNA"/>
</dbReference>
<evidence type="ECO:0000313" key="2">
    <source>
        <dbReference type="Proteomes" id="UP000272778"/>
    </source>
</evidence>
<dbReference type="Proteomes" id="UP000272778">
    <property type="component" value="Unassembled WGS sequence"/>
</dbReference>
<dbReference type="OrthoDB" id="975794at2"/>
<gene>
    <name evidence="1" type="ORF">D1Y85_16370</name>
</gene>
<keyword evidence="2" id="KW-1185">Reference proteome</keyword>
<proteinExistence type="predicted"/>
<organism evidence="1 2">
    <name type="scientific">Paraburkholderia dinghuensis</name>
    <dbReference type="NCBI Taxonomy" id="2305225"/>
    <lineage>
        <taxon>Bacteria</taxon>
        <taxon>Pseudomonadati</taxon>
        <taxon>Pseudomonadota</taxon>
        <taxon>Betaproteobacteria</taxon>
        <taxon>Burkholderiales</taxon>
        <taxon>Burkholderiaceae</taxon>
        <taxon>Paraburkholderia</taxon>
    </lineage>
</organism>
<sequence length="100" mass="10955">MSRPVRGGFFYPHCVIFCTCFAPGVLSNTDVRAEKSEVPGRAAVRLSRLCVSTLNRSIQSVLLDAEACDLILDGRARLDFGAGMRTGSTRDYWIGLIDTL</sequence>
<dbReference type="RefSeq" id="WP_124152120.1">
    <property type="nucleotide sequence ID" value="NZ_RQIS01000011.1"/>
</dbReference>
<evidence type="ECO:0000313" key="1">
    <source>
        <dbReference type="EMBL" id="RQH04986.1"/>
    </source>
</evidence>
<name>A0A3N6PY57_9BURK</name>
<accession>A0A3N6PY57</accession>